<organism evidence="2 3">
    <name type="scientific">Sphingobium limneticum</name>
    <dbReference type="NCBI Taxonomy" id="1007511"/>
    <lineage>
        <taxon>Bacteria</taxon>
        <taxon>Pseudomonadati</taxon>
        <taxon>Pseudomonadota</taxon>
        <taxon>Alphaproteobacteria</taxon>
        <taxon>Sphingomonadales</taxon>
        <taxon>Sphingomonadaceae</taxon>
        <taxon>Sphingobium</taxon>
    </lineage>
</organism>
<dbReference type="RefSeq" id="WP_150424607.1">
    <property type="nucleotide sequence ID" value="NZ_VYQA01000002.1"/>
</dbReference>
<evidence type="ECO:0000313" key="2">
    <source>
        <dbReference type="EMBL" id="KAA9033090.1"/>
    </source>
</evidence>
<comment type="caution">
    <text evidence="2">The sequence shown here is derived from an EMBL/GenBank/DDBJ whole genome shotgun (WGS) entry which is preliminary data.</text>
</comment>
<dbReference type="AlphaFoldDB" id="A0A5J5IBR1"/>
<reference evidence="3 4" key="1">
    <citation type="submission" date="2019-09" db="EMBL/GenBank/DDBJ databases">
        <authorList>
            <person name="Feng G."/>
        </authorList>
    </citation>
    <scope>NUCLEOTIDE SEQUENCE [LARGE SCALE GENOMIC DNA]</scope>
    <source>
        <strain evidence="2 3">KACC 19283</strain>
        <strain evidence="1 4">KACC 19284</strain>
    </source>
</reference>
<dbReference type="EMBL" id="VYQB01000002">
    <property type="protein sequence ID" value="KAA9020764.1"/>
    <property type="molecule type" value="Genomic_DNA"/>
</dbReference>
<evidence type="ECO:0000313" key="3">
    <source>
        <dbReference type="Proteomes" id="UP000325933"/>
    </source>
</evidence>
<sequence length="67" mass="7326">MTSLSVDHLDLRPDEMLTIAFHKKTAKWWGVVGRDRGTQRAVGEGDTPIAALGDVLIQMGHRPTSAN</sequence>
<name>A0A5J5IBR1_9SPHN</name>
<dbReference type="Proteomes" id="UP000325933">
    <property type="component" value="Unassembled WGS sequence"/>
</dbReference>
<proteinExistence type="predicted"/>
<gene>
    <name evidence="2" type="ORF">F4U95_03610</name>
    <name evidence="1" type="ORF">F4U96_03610</name>
</gene>
<keyword evidence="4" id="KW-1185">Reference proteome</keyword>
<evidence type="ECO:0000313" key="4">
    <source>
        <dbReference type="Proteomes" id="UP000326364"/>
    </source>
</evidence>
<dbReference type="EMBL" id="VYQA01000002">
    <property type="protein sequence ID" value="KAA9033090.1"/>
    <property type="molecule type" value="Genomic_DNA"/>
</dbReference>
<evidence type="ECO:0000313" key="1">
    <source>
        <dbReference type="EMBL" id="KAA9020764.1"/>
    </source>
</evidence>
<dbReference type="Proteomes" id="UP000326364">
    <property type="component" value="Unassembled WGS sequence"/>
</dbReference>
<accession>A0A5J5IBR1</accession>
<protein>
    <submittedName>
        <fullName evidence="2">Uncharacterized protein</fullName>
    </submittedName>
</protein>